<dbReference type="Proteomes" id="UP001652503">
    <property type="component" value="Unassembled WGS sequence"/>
</dbReference>
<dbReference type="Pfam" id="PF13649">
    <property type="entry name" value="Methyltransf_25"/>
    <property type="match status" value="1"/>
</dbReference>
<sequence>MVKSSRFWDRAARKYAAAPIADMTAYDYTLGRMRERLRPTDRVLEIGCGTASTALQLAPSVGHYLATDYSAAMVEIGRAKCAEAGLSNLEVAQASLDDGRLPGGQFDVILALNMLHLADDPAAAIAQIRDRLAPGGLFISKTACLCGPWRLMWPAVSLMRAIGKAPPVHFFSPGWLEGTVRAAGFDILESGDFPKRPPRRFIVARRR</sequence>
<dbReference type="InterPro" id="IPR029063">
    <property type="entry name" value="SAM-dependent_MTases_sf"/>
</dbReference>
<name>A0ABT2Z1Q8_9RHOB</name>
<keyword evidence="1" id="KW-0808">Transferase</keyword>
<evidence type="ECO:0000259" key="2">
    <source>
        <dbReference type="Pfam" id="PF13649"/>
    </source>
</evidence>
<keyword evidence="4" id="KW-1185">Reference proteome</keyword>
<organism evidence="3 4">
    <name type="scientific">Albidovulum sediminicola</name>
    <dbReference type="NCBI Taxonomy" id="2984331"/>
    <lineage>
        <taxon>Bacteria</taxon>
        <taxon>Pseudomonadati</taxon>
        <taxon>Pseudomonadota</taxon>
        <taxon>Alphaproteobacteria</taxon>
        <taxon>Rhodobacterales</taxon>
        <taxon>Paracoccaceae</taxon>
        <taxon>Albidovulum</taxon>
    </lineage>
</organism>
<dbReference type="Gene3D" id="3.40.50.150">
    <property type="entry name" value="Vaccinia Virus protein VP39"/>
    <property type="match status" value="1"/>
</dbReference>
<dbReference type="InterPro" id="IPR041698">
    <property type="entry name" value="Methyltransf_25"/>
</dbReference>
<dbReference type="GO" id="GO:0032259">
    <property type="term" value="P:methylation"/>
    <property type="evidence" value="ECO:0007669"/>
    <property type="project" value="UniProtKB-KW"/>
</dbReference>
<dbReference type="SUPFAM" id="SSF53335">
    <property type="entry name" value="S-adenosyl-L-methionine-dependent methyltransferases"/>
    <property type="match status" value="1"/>
</dbReference>
<evidence type="ECO:0000313" key="4">
    <source>
        <dbReference type="Proteomes" id="UP001652503"/>
    </source>
</evidence>
<feature type="domain" description="Methyltransferase" evidence="2">
    <location>
        <begin position="43"/>
        <end position="136"/>
    </location>
</feature>
<dbReference type="PANTHER" id="PTHR43861">
    <property type="entry name" value="TRANS-ACONITATE 2-METHYLTRANSFERASE-RELATED"/>
    <property type="match status" value="1"/>
</dbReference>
<gene>
    <name evidence="3" type="ORF">OE647_09495</name>
</gene>
<accession>A0ABT2Z1Q8</accession>
<proteinExistence type="predicted"/>
<evidence type="ECO:0000256" key="1">
    <source>
        <dbReference type="ARBA" id="ARBA00022679"/>
    </source>
</evidence>
<keyword evidence="3" id="KW-0489">Methyltransferase</keyword>
<protein>
    <submittedName>
        <fullName evidence="3">Class I SAM-dependent methyltransferase</fullName>
    </submittedName>
</protein>
<dbReference type="CDD" id="cd02440">
    <property type="entry name" value="AdoMet_MTases"/>
    <property type="match status" value="1"/>
</dbReference>
<dbReference type="RefSeq" id="WP_263721489.1">
    <property type="nucleotide sequence ID" value="NZ_JAOWLA010000007.1"/>
</dbReference>
<dbReference type="EMBL" id="JAOWLA010000007">
    <property type="protein sequence ID" value="MCV2864970.1"/>
    <property type="molecule type" value="Genomic_DNA"/>
</dbReference>
<evidence type="ECO:0000313" key="3">
    <source>
        <dbReference type="EMBL" id="MCV2864970.1"/>
    </source>
</evidence>
<dbReference type="GO" id="GO:0008168">
    <property type="term" value="F:methyltransferase activity"/>
    <property type="evidence" value="ECO:0007669"/>
    <property type="project" value="UniProtKB-KW"/>
</dbReference>
<reference evidence="3 4" key="1">
    <citation type="submission" date="2022-10" db="EMBL/GenBank/DDBJ databases">
        <title>Defluviimonas sp. nov., isolated from ocean surface water.</title>
        <authorList>
            <person name="He W."/>
            <person name="Wang L."/>
            <person name="Zhang D.-F."/>
        </authorList>
    </citation>
    <scope>NUCLEOTIDE SEQUENCE [LARGE SCALE GENOMIC DNA]</scope>
    <source>
        <strain evidence="3 4">WL0075</strain>
    </source>
</reference>
<comment type="caution">
    <text evidence="3">The sequence shown here is derived from an EMBL/GenBank/DDBJ whole genome shotgun (WGS) entry which is preliminary data.</text>
</comment>